<dbReference type="RefSeq" id="WP_147930717.1">
    <property type="nucleotide sequence ID" value="NZ_VOXD01000014.1"/>
</dbReference>
<evidence type="ECO:0000313" key="10">
    <source>
        <dbReference type="Proteomes" id="UP000321907"/>
    </source>
</evidence>
<evidence type="ECO:0000313" key="9">
    <source>
        <dbReference type="EMBL" id="TXF89407.1"/>
    </source>
</evidence>
<dbReference type="EMBL" id="VOXD01000014">
    <property type="protein sequence ID" value="TXF89407.1"/>
    <property type="molecule type" value="Genomic_DNA"/>
</dbReference>
<dbReference type="InterPro" id="IPR036034">
    <property type="entry name" value="PDZ_sf"/>
</dbReference>
<dbReference type="InterPro" id="IPR029045">
    <property type="entry name" value="ClpP/crotonase-like_dom_sf"/>
</dbReference>
<dbReference type="GO" id="GO:0006508">
    <property type="term" value="P:proteolysis"/>
    <property type="evidence" value="ECO:0007669"/>
    <property type="project" value="UniProtKB-KW"/>
</dbReference>
<keyword evidence="4 5" id="KW-0720">Serine protease</keyword>
<dbReference type="SMART" id="SM00228">
    <property type="entry name" value="PDZ"/>
    <property type="match status" value="1"/>
</dbReference>
<dbReference type="SUPFAM" id="SSF50156">
    <property type="entry name" value="PDZ domain-like"/>
    <property type="match status" value="1"/>
</dbReference>
<dbReference type="GO" id="GO:0004175">
    <property type="term" value="F:endopeptidase activity"/>
    <property type="evidence" value="ECO:0007669"/>
    <property type="project" value="TreeGrafter"/>
</dbReference>
<dbReference type="Pfam" id="PF03572">
    <property type="entry name" value="Peptidase_S41"/>
    <property type="match status" value="1"/>
</dbReference>
<dbReference type="Proteomes" id="UP000321907">
    <property type="component" value="Unassembled WGS sequence"/>
</dbReference>
<evidence type="ECO:0000259" key="8">
    <source>
        <dbReference type="SMART" id="SM00245"/>
    </source>
</evidence>
<dbReference type="OrthoDB" id="9812068at2"/>
<evidence type="ECO:0000256" key="4">
    <source>
        <dbReference type="ARBA" id="ARBA00022825"/>
    </source>
</evidence>
<evidence type="ECO:0000256" key="5">
    <source>
        <dbReference type="RuleBase" id="RU004404"/>
    </source>
</evidence>
<dbReference type="Gene3D" id="2.30.42.10">
    <property type="match status" value="1"/>
</dbReference>
<dbReference type="InterPro" id="IPR004447">
    <property type="entry name" value="Peptidase_S41A"/>
</dbReference>
<dbReference type="InterPro" id="IPR005151">
    <property type="entry name" value="Tail-specific_protease"/>
</dbReference>
<feature type="domain" description="PDZ" evidence="7">
    <location>
        <begin position="272"/>
        <end position="350"/>
    </location>
</feature>
<accession>A0A5C7FEA4</accession>
<dbReference type="GO" id="GO:0007165">
    <property type="term" value="P:signal transduction"/>
    <property type="evidence" value="ECO:0007669"/>
    <property type="project" value="TreeGrafter"/>
</dbReference>
<protein>
    <submittedName>
        <fullName evidence="9">Tail-specific protease</fullName>
    </submittedName>
</protein>
<dbReference type="SUPFAM" id="SSF52096">
    <property type="entry name" value="ClpP/crotonase"/>
    <property type="match status" value="1"/>
</dbReference>
<dbReference type="Pfam" id="PF11818">
    <property type="entry name" value="DUF3340"/>
    <property type="match status" value="1"/>
</dbReference>
<feature type="signal peptide" evidence="6">
    <location>
        <begin position="1"/>
        <end position="21"/>
    </location>
</feature>
<evidence type="ECO:0000256" key="3">
    <source>
        <dbReference type="ARBA" id="ARBA00022801"/>
    </source>
</evidence>
<dbReference type="PANTHER" id="PTHR32060">
    <property type="entry name" value="TAIL-SPECIFIC PROTEASE"/>
    <property type="match status" value="1"/>
</dbReference>
<comment type="similarity">
    <text evidence="1 5">Belongs to the peptidase S41A family.</text>
</comment>
<evidence type="ECO:0000256" key="2">
    <source>
        <dbReference type="ARBA" id="ARBA00022670"/>
    </source>
</evidence>
<evidence type="ECO:0000256" key="6">
    <source>
        <dbReference type="SAM" id="SignalP"/>
    </source>
</evidence>
<keyword evidence="2 5" id="KW-0645">Protease</keyword>
<organism evidence="9 10">
    <name type="scientific">Neolewinella aurantiaca</name>
    <dbReference type="NCBI Taxonomy" id="2602767"/>
    <lineage>
        <taxon>Bacteria</taxon>
        <taxon>Pseudomonadati</taxon>
        <taxon>Bacteroidota</taxon>
        <taxon>Saprospiria</taxon>
        <taxon>Saprospirales</taxon>
        <taxon>Lewinellaceae</taxon>
        <taxon>Neolewinella</taxon>
    </lineage>
</organism>
<dbReference type="NCBIfam" id="TIGR00225">
    <property type="entry name" value="prc"/>
    <property type="match status" value="1"/>
</dbReference>
<dbReference type="CDD" id="cd07560">
    <property type="entry name" value="Peptidase_S41_CPP"/>
    <property type="match status" value="1"/>
</dbReference>
<comment type="caution">
    <text evidence="9">The sequence shown here is derived from an EMBL/GenBank/DDBJ whole genome shotgun (WGS) entry which is preliminary data.</text>
</comment>
<evidence type="ECO:0000256" key="1">
    <source>
        <dbReference type="ARBA" id="ARBA00009179"/>
    </source>
</evidence>
<dbReference type="PANTHER" id="PTHR32060:SF22">
    <property type="entry name" value="CARBOXYL-TERMINAL-PROCESSING PEPTIDASE 3, CHLOROPLASTIC"/>
    <property type="match status" value="1"/>
</dbReference>
<evidence type="ECO:0000259" key="7">
    <source>
        <dbReference type="SMART" id="SM00228"/>
    </source>
</evidence>
<feature type="domain" description="Tail specific protease" evidence="8">
    <location>
        <begin position="350"/>
        <end position="565"/>
    </location>
</feature>
<dbReference type="GO" id="GO:0030288">
    <property type="term" value="C:outer membrane-bounded periplasmic space"/>
    <property type="evidence" value="ECO:0007669"/>
    <property type="project" value="TreeGrafter"/>
</dbReference>
<dbReference type="InterPro" id="IPR040573">
    <property type="entry name" value="TSP_N"/>
</dbReference>
<gene>
    <name evidence="9" type="ORF">FUA23_10600</name>
</gene>
<dbReference type="InterPro" id="IPR001478">
    <property type="entry name" value="PDZ"/>
</dbReference>
<dbReference type="Pfam" id="PF17804">
    <property type="entry name" value="TSP_NTD"/>
    <property type="match status" value="1"/>
</dbReference>
<keyword evidence="10" id="KW-1185">Reference proteome</keyword>
<dbReference type="InterPro" id="IPR020992">
    <property type="entry name" value="Tail_Prtase_C"/>
</dbReference>
<proteinExistence type="inferred from homology"/>
<sequence length="718" mass="81993">MKSRGTLLLSAIFVLAAFVAAVLPETAPPGDKESVIIQTMMRNLERFHYQPMDIDDEFSERAYDYYLNDIDGARLFFTAEDLAAFAPNKLAIDDQIAAGSYEFFDLAQERWMASLDKTEKWYKEILAKPFNVDKGGEIKMRDDDSGWSKNDKELRQYWEDYMKRDIINQIVNKQEEYETAVENRAKMTDAEKTTADEEDPLVEQSVAELEQEAREKLLERYDDWFERMRKAKLSARRSQYLNALTSMFDPHTTYYRPKDKESFDIRFSGRLEGIGATLQNKDQYTKISTLVVGGPAWKSKELEVDDLILSVRQKGEEEAIDIKDMLVEDVVGFIRGKKGTTVFLKIKKPDGTIKEVSIVRDIIVIDDNYAKSLIIDGVDEDQKVGYINLPSFYADFQNEDGRFSAKDIKAELIKLKDRDVDGVILDLRNNGGGSLRDVIDMSGFFIPEGPIVQVAGRGGRKEILADKDPSVVWDGPLIVLVNQYSASASEILAAALQDYNRAVIVGSTQTFGKGTVQRFIDMDRTIPGRSDIKPLGTVKLTMQKFYRVNGGATQLRGVVPDIILPDSRALLETGERQQTGPLPWTEIAAVEYDQDVYRIPFMETLRERSGNRVAQDPVFLKILENAKRFKRQRDQDTYPLNLPAYYKMIDANKKEAKQFEDLFESDVNFNVTNIEVDLEEIKDDESKVARNEEFKKGVAKDVYIHEALNILKDMRELE</sequence>
<dbReference type="GO" id="GO:0008236">
    <property type="term" value="F:serine-type peptidase activity"/>
    <property type="evidence" value="ECO:0007669"/>
    <property type="project" value="UniProtKB-KW"/>
</dbReference>
<keyword evidence="3 5" id="KW-0378">Hydrolase</keyword>
<reference evidence="9 10" key="1">
    <citation type="submission" date="2019-08" db="EMBL/GenBank/DDBJ databases">
        <title>Lewinella sp. strain SSH13 Genome sequencing and assembly.</title>
        <authorList>
            <person name="Kim I."/>
        </authorList>
    </citation>
    <scope>NUCLEOTIDE SEQUENCE [LARGE SCALE GENOMIC DNA]</scope>
    <source>
        <strain evidence="9 10">SSH13</strain>
    </source>
</reference>
<name>A0A5C7FEA4_9BACT</name>
<feature type="chain" id="PRO_5022882808" evidence="6">
    <location>
        <begin position="22"/>
        <end position="718"/>
    </location>
</feature>
<dbReference type="SMART" id="SM00245">
    <property type="entry name" value="TSPc"/>
    <property type="match status" value="1"/>
</dbReference>
<keyword evidence="6" id="KW-0732">Signal</keyword>
<dbReference type="CDD" id="cd06782">
    <property type="entry name" value="cpPDZ_CPP-like"/>
    <property type="match status" value="1"/>
</dbReference>
<dbReference type="AlphaFoldDB" id="A0A5C7FEA4"/>
<dbReference type="Gene3D" id="3.90.226.10">
    <property type="entry name" value="2-enoyl-CoA Hydratase, Chain A, domain 1"/>
    <property type="match status" value="1"/>
</dbReference>